<dbReference type="Pfam" id="PF02687">
    <property type="entry name" value="FtsX"/>
    <property type="match status" value="2"/>
</dbReference>
<evidence type="ECO:0000259" key="9">
    <source>
        <dbReference type="Pfam" id="PF12704"/>
    </source>
</evidence>
<evidence type="ECO:0000256" key="1">
    <source>
        <dbReference type="ARBA" id="ARBA00004651"/>
    </source>
</evidence>
<dbReference type="GO" id="GO:0005886">
    <property type="term" value="C:plasma membrane"/>
    <property type="evidence" value="ECO:0007669"/>
    <property type="project" value="UniProtKB-SubCell"/>
</dbReference>
<feature type="transmembrane region" description="Helical" evidence="7">
    <location>
        <begin position="271"/>
        <end position="297"/>
    </location>
</feature>
<protein>
    <submittedName>
        <fullName evidence="10">ABC transporter permease</fullName>
    </submittedName>
</protein>
<keyword evidence="11" id="KW-1185">Reference proteome</keyword>
<dbReference type="InterPro" id="IPR050250">
    <property type="entry name" value="Macrolide_Exporter_MacB"/>
</dbReference>
<feature type="transmembrane region" description="Helical" evidence="7">
    <location>
        <begin position="662"/>
        <end position="684"/>
    </location>
</feature>
<reference evidence="10" key="1">
    <citation type="submission" date="2020-09" db="EMBL/GenBank/DDBJ databases">
        <title>Pelagicoccus enzymogenes sp. nov. with an EPS production, isolated from marine sediment.</title>
        <authorList>
            <person name="Feng X."/>
        </authorList>
    </citation>
    <scope>NUCLEOTIDE SEQUENCE</scope>
    <source>
        <strain evidence="10">NFK12</strain>
    </source>
</reference>
<evidence type="ECO:0000256" key="6">
    <source>
        <dbReference type="ARBA" id="ARBA00038076"/>
    </source>
</evidence>
<feature type="domain" description="ABC3 transporter permease C-terminal" evidence="8">
    <location>
        <begin position="277"/>
        <end position="390"/>
    </location>
</feature>
<dbReference type="Pfam" id="PF12704">
    <property type="entry name" value="MacB_PCD"/>
    <property type="match status" value="1"/>
</dbReference>
<dbReference type="RefSeq" id="WP_191615480.1">
    <property type="nucleotide sequence ID" value="NZ_JACYFG010000004.1"/>
</dbReference>
<feature type="transmembrane region" description="Helical" evidence="7">
    <location>
        <begin position="363"/>
        <end position="386"/>
    </location>
</feature>
<keyword evidence="2" id="KW-1003">Cell membrane</keyword>
<evidence type="ECO:0000313" key="11">
    <source>
        <dbReference type="Proteomes" id="UP000622317"/>
    </source>
</evidence>
<feature type="transmembrane region" description="Helical" evidence="7">
    <location>
        <begin position="751"/>
        <end position="771"/>
    </location>
</feature>
<keyword evidence="4 7" id="KW-1133">Transmembrane helix</keyword>
<accession>A0A927F4P4</accession>
<keyword evidence="3 7" id="KW-0812">Transmembrane</keyword>
<dbReference type="InterPro" id="IPR003838">
    <property type="entry name" value="ABC3_permease_C"/>
</dbReference>
<evidence type="ECO:0000256" key="3">
    <source>
        <dbReference type="ARBA" id="ARBA00022692"/>
    </source>
</evidence>
<dbReference type="PANTHER" id="PTHR30572">
    <property type="entry name" value="MEMBRANE COMPONENT OF TRANSPORTER-RELATED"/>
    <property type="match status" value="1"/>
</dbReference>
<dbReference type="EMBL" id="JACYFG010000004">
    <property type="protein sequence ID" value="MBD5778344.1"/>
    <property type="molecule type" value="Genomic_DNA"/>
</dbReference>
<dbReference type="AlphaFoldDB" id="A0A927F4P4"/>
<feature type="transmembrane region" description="Helical" evidence="7">
    <location>
        <begin position="720"/>
        <end position="739"/>
    </location>
</feature>
<dbReference type="GO" id="GO:0022857">
    <property type="term" value="F:transmembrane transporter activity"/>
    <property type="evidence" value="ECO:0007669"/>
    <property type="project" value="TreeGrafter"/>
</dbReference>
<dbReference type="Proteomes" id="UP000622317">
    <property type="component" value="Unassembled WGS sequence"/>
</dbReference>
<feature type="transmembrane region" description="Helical" evidence="7">
    <location>
        <begin position="325"/>
        <end position="343"/>
    </location>
</feature>
<organism evidence="10 11">
    <name type="scientific">Pelagicoccus enzymogenes</name>
    <dbReference type="NCBI Taxonomy" id="2773457"/>
    <lineage>
        <taxon>Bacteria</taxon>
        <taxon>Pseudomonadati</taxon>
        <taxon>Verrucomicrobiota</taxon>
        <taxon>Opitutia</taxon>
        <taxon>Puniceicoccales</taxon>
        <taxon>Pelagicoccaceae</taxon>
        <taxon>Pelagicoccus</taxon>
    </lineage>
</organism>
<evidence type="ECO:0000256" key="4">
    <source>
        <dbReference type="ARBA" id="ARBA00022989"/>
    </source>
</evidence>
<dbReference type="PANTHER" id="PTHR30572:SF4">
    <property type="entry name" value="ABC TRANSPORTER PERMEASE YTRF"/>
    <property type="match status" value="1"/>
</dbReference>
<dbReference type="InterPro" id="IPR025857">
    <property type="entry name" value="MacB_PCD"/>
</dbReference>
<gene>
    <name evidence="10" type="ORF">IEN85_02410</name>
</gene>
<feature type="domain" description="MacB-like periplasmic core" evidence="9">
    <location>
        <begin position="19"/>
        <end position="232"/>
    </location>
</feature>
<proteinExistence type="inferred from homology"/>
<name>A0A927F4P4_9BACT</name>
<evidence type="ECO:0000259" key="8">
    <source>
        <dbReference type="Pfam" id="PF02687"/>
    </source>
</evidence>
<evidence type="ECO:0000313" key="10">
    <source>
        <dbReference type="EMBL" id="MBD5778344.1"/>
    </source>
</evidence>
<sequence>MPLPIPANLRALAKRPAFTLTAVGIVALGVALATTAASIVDALVFRPIPVERIDQLYRVQSGIYSGTMTPPDARELFDRTDFPALGYHHRYSVEYNSGNHAGLLVLCELQGDPFRVLNWKAAQGRLLQPDDFQLGSEPVAVLSHAFWKNDLGGPDVIVGESLLLNGKSFRVVGVLPPEHDRIHRTTKPHAWTSLAHTFDSWLFDGRNAHWQRVIARLPSPEQLPAYQTQLDRVTAHLKQAFPAESQNLDFQAVHEIQAGRESSAEAAQQSYIIVGLVASLLLVTCFNVGNMLLANAYRREREFAIRRSVGASPLQIVKSLLGESFGIALLGGVAGVLLSLWLVDLADQLPLTRSVDVRLDTTALLIALGTTIATGLISGLAPAWHLARGNTADSLKRGAKDSNVAFAAKSLVVAQVALSAALLTSTFLYTQSLKRSLEFDPGYNFENITYFRISVQSIPEGRRYQAAKELRQAISSIPGVTHVGYGSTRPLGGFGSSHIKTAQFDPGIEEDNCTSHLIFVSPNYLAAQGLTLLEGRDFLDTDDGWPLKVAIVNQAFGERFFPEDQLIGQEFWPWGDTGEPAIRIVGVVKDFAPEPWAKTRPLMILPAVQPRMVMYIRSEGPPATIRDSLEKLVHDPKNEYVAQEIRDFSYARQSSLSNERGAFYVLAVLAICGLALSSAGIWYTTRQFVRQSRKELSIRSAIGATPGSLLVLTLSRSLRLVSSGLLIGCLLSFFASRLIQSSINGVEATDARPYLLMAACLIAVATVATYLPARAALKADPREALSEV</sequence>
<comment type="similarity">
    <text evidence="6">Belongs to the ABC-4 integral membrane protein family.</text>
</comment>
<feature type="domain" description="ABC3 transporter permease C-terminal" evidence="8">
    <location>
        <begin position="668"/>
        <end position="781"/>
    </location>
</feature>
<comment type="subcellular location">
    <subcellularLocation>
        <location evidence="1">Cell membrane</location>
        <topology evidence="1">Multi-pass membrane protein</topology>
    </subcellularLocation>
</comment>
<feature type="transmembrane region" description="Helical" evidence="7">
    <location>
        <begin position="406"/>
        <end position="429"/>
    </location>
</feature>
<evidence type="ECO:0000256" key="5">
    <source>
        <dbReference type="ARBA" id="ARBA00023136"/>
    </source>
</evidence>
<comment type="caution">
    <text evidence="10">The sequence shown here is derived from an EMBL/GenBank/DDBJ whole genome shotgun (WGS) entry which is preliminary data.</text>
</comment>
<keyword evidence="5 7" id="KW-0472">Membrane</keyword>
<evidence type="ECO:0000256" key="7">
    <source>
        <dbReference type="SAM" id="Phobius"/>
    </source>
</evidence>
<evidence type="ECO:0000256" key="2">
    <source>
        <dbReference type="ARBA" id="ARBA00022475"/>
    </source>
</evidence>